<sequence length="248" mass="28540">MKLKNLPLHVVSIVVLSHAINPQGLQMTSGNASLLDRETRNHLYENDVRKKYIFEDTISDRTSYPFLETNISLLLGDYSFQAVNRDGIRISYSKRGENGQYHECKGDICLLLTDRNFLAISNDVGDWSKASFFSEERFMTKLGNKAAFVVTERAVYMFNGYLNEWTRIGLESESVTAVSNKNELALIVTSKRVFFFQLPSALVTEISVFAKPIRRYEIRASTIECISYDRVFQFDSRHDLVTEMRTDR</sequence>
<comment type="caution">
    <text evidence="1">The sequence shown here is derived from an EMBL/GenBank/DDBJ whole genome shotgun (WGS) entry which is preliminary data.</text>
</comment>
<dbReference type="Proteomes" id="UP000297693">
    <property type="component" value="Unassembled WGS sequence"/>
</dbReference>
<keyword evidence="2" id="KW-1185">Reference proteome</keyword>
<proteinExistence type="predicted"/>
<protein>
    <submittedName>
        <fullName evidence="1">Uncharacterized protein</fullName>
    </submittedName>
</protein>
<dbReference type="AlphaFoldDB" id="A0A4R9JZX5"/>
<accession>A0A4R9JZX5</accession>
<gene>
    <name evidence="1" type="ORF">EHQ58_11190</name>
</gene>
<reference evidence="1" key="1">
    <citation type="journal article" date="2019" name="PLoS Negl. Trop. Dis.">
        <title>Revisiting the worldwide diversity of Leptospira species in the environment.</title>
        <authorList>
            <person name="Vincent A.T."/>
            <person name="Schiettekatte O."/>
            <person name="Bourhy P."/>
            <person name="Veyrier F.J."/>
            <person name="Picardeau M."/>
        </authorList>
    </citation>
    <scope>NUCLEOTIDE SEQUENCE [LARGE SCALE GENOMIC DNA]</scope>
    <source>
        <strain evidence="1">201702476</strain>
    </source>
</reference>
<organism evidence="1 2">
    <name type="scientific">Leptospira ognonensis</name>
    <dbReference type="NCBI Taxonomy" id="2484945"/>
    <lineage>
        <taxon>Bacteria</taxon>
        <taxon>Pseudomonadati</taxon>
        <taxon>Spirochaetota</taxon>
        <taxon>Spirochaetia</taxon>
        <taxon>Leptospirales</taxon>
        <taxon>Leptospiraceae</taxon>
        <taxon>Leptospira</taxon>
    </lineage>
</organism>
<name>A0A4R9JZX5_9LEPT</name>
<evidence type="ECO:0000313" key="2">
    <source>
        <dbReference type="Proteomes" id="UP000297693"/>
    </source>
</evidence>
<evidence type="ECO:0000313" key="1">
    <source>
        <dbReference type="EMBL" id="TGL57958.1"/>
    </source>
</evidence>
<dbReference type="EMBL" id="RQGD01000034">
    <property type="protein sequence ID" value="TGL57958.1"/>
    <property type="molecule type" value="Genomic_DNA"/>
</dbReference>